<dbReference type="PROSITE" id="PS50011">
    <property type="entry name" value="PROTEIN_KINASE_DOM"/>
    <property type="match status" value="1"/>
</dbReference>
<name>A0A8J4D3Q4_9CHLO</name>
<evidence type="ECO:0000256" key="6">
    <source>
        <dbReference type="ARBA" id="ARBA00022777"/>
    </source>
</evidence>
<evidence type="ECO:0000256" key="2">
    <source>
        <dbReference type="ARBA" id="ARBA00013203"/>
    </source>
</evidence>
<dbReference type="Gene3D" id="3.30.10.30">
    <property type="entry name" value="DYRK"/>
    <property type="match status" value="1"/>
</dbReference>
<dbReference type="GO" id="GO:0005856">
    <property type="term" value="C:cytoskeleton"/>
    <property type="evidence" value="ECO:0007669"/>
    <property type="project" value="TreeGrafter"/>
</dbReference>
<feature type="compositionally biased region" description="Low complexity" evidence="11">
    <location>
        <begin position="47"/>
        <end position="70"/>
    </location>
</feature>
<dbReference type="Gene3D" id="1.10.510.10">
    <property type="entry name" value="Transferase(Phosphotransferase) domain 1"/>
    <property type="match status" value="1"/>
</dbReference>
<dbReference type="InterPro" id="IPR042521">
    <property type="entry name" value="DYRK"/>
</dbReference>
<dbReference type="CDD" id="cd14210">
    <property type="entry name" value="PKc_DYRK"/>
    <property type="match status" value="1"/>
</dbReference>
<reference evidence="13" key="1">
    <citation type="journal article" date="2021" name="Proc. Natl. Acad. Sci. U.S.A.">
        <title>Three genomes in the algal genus Volvox reveal the fate of a haploid sex-determining region after a transition to homothallism.</title>
        <authorList>
            <person name="Yamamoto K."/>
            <person name="Hamaji T."/>
            <person name="Kawai-Toyooka H."/>
            <person name="Matsuzaki R."/>
            <person name="Takahashi F."/>
            <person name="Nishimura Y."/>
            <person name="Kawachi M."/>
            <person name="Noguchi H."/>
            <person name="Minakuchi Y."/>
            <person name="Umen J.G."/>
            <person name="Toyoda A."/>
            <person name="Nozaki H."/>
        </authorList>
    </citation>
    <scope>NUCLEOTIDE SEQUENCE</scope>
    <source>
        <strain evidence="13">NIES-3785</strain>
    </source>
</reference>
<evidence type="ECO:0000259" key="12">
    <source>
        <dbReference type="PROSITE" id="PS50011"/>
    </source>
</evidence>
<evidence type="ECO:0000256" key="10">
    <source>
        <dbReference type="ARBA" id="ARBA00051680"/>
    </source>
</evidence>
<feature type="compositionally biased region" description="Pro residues" evidence="11">
    <location>
        <begin position="331"/>
        <end position="340"/>
    </location>
</feature>
<comment type="catalytic activity">
    <reaction evidence="8">
        <text>L-seryl-[protein] + ATP = O-phospho-L-seryl-[protein] + ADP + H(+)</text>
        <dbReference type="Rhea" id="RHEA:17989"/>
        <dbReference type="Rhea" id="RHEA-COMP:9863"/>
        <dbReference type="Rhea" id="RHEA-COMP:11604"/>
        <dbReference type="ChEBI" id="CHEBI:15378"/>
        <dbReference type="ChEBI" id="CHEBI:29999"/>
        <dbReference type="ChEBI" id="CHEBI:30616"/>
        <dbReference type="ChEBI" id="CHEBI:83421"/>
        <dbReference type="ChEBI" id="CHEBI:456216"/>
        <dbReference type="EC" id="2.7.12.1"/>
    </reaction>
</comment>
<dbReference type="SMART" id="SM00220">
    <property type="entry name" value="S_TKc"/>
    <property type="match status" value="1"/>
</dbReference>
<sequence>MPGAVMPSTVGKPVLPTLNLSKAKHDDQALNQQNVNSPGSSRLYRNPGASAGQAAAAAASMPQPPSAGSSTHRSGVAPSGRSAVILQPALQNMSSGANATGAGSGTTGAQALLAARSSSSSERHNSGCHTARPYRESHAVSAAASSTGPSHCFLRHQAYNTLQSSRATGGTSGAMQVGPGSGSAGAAAAVVGAPPGTGMGRPSHLPSFGGKHHQGDASWYGQADAPPPQSLRACVTFNTSSSQVQLQGQHGNGNGDKQTGVPGQSGQSAGPRGALPGPRGPAAQYGAYGSTSASVLGTGSGLLATPRGQQQQRQQSPPHQHSQQQQQQPFQPLPPPPQQQQPPVHAHHVSARTSAPGETAPVSSRAMSFRAAAAAGAAAGAIGGSGSAATLAASSGGTLVSIGGGGSGGGNRSNGGDSSILGSTASSNSSSTSSASSMATTASTATTPSTASSSGGGAAVTWESGYITPAQALSRYSEYMTSYEHSEVLEYQQVYFVGRSSAQKVSGCPSNARNNFGYDDDRGDYTVILHDHLAYRYEVLSIMGRGSFGQVVKVHDFKTNSMRAIKIIRNKKRFHQQALVELRVLQNIRDSDPEDTNNCVHIGDHFYFRNHLCINFELLSVNLYDFIKQNNFMGLNLGLIRRFAHQILVSLRYMKQLRLIHCDLKPENILLRQPNRSAIKVIDFGSSCYVDERIYTYIQSRFYRSPEVILGAPYGVEIDMWSLGCILAELYTGYPLFPGEDEVEQLACIMEVWGPPPKELLDVASRRKLFFDSGGNPRLQPNSQGRTRMPGSKTLQSILKCNDPGFLDLLEKLLRWDPATRINPDQALQHVWIMDQNPSPTSGRISH</sequence>
<protein>
    <recommendedName>
        <fullName evidence="2">dual-specificity kinase</fullName>
        <ecNumber evidence="2">2.7.12.1</ecNumber>
    </recommendedName>
</protein>
<feature type="non-terminal residue" evidence="13">
    <location>
        <position position="1"/>
    </location>
</feature>
<proteinExistence type="inferred from homology"/>
<feature type="region of interest" description="Disordered" evidence="11">
    <location>
        <begin position="165"/>
        <end position="363"/>
    </location>
</feature>
<accession>A0A8J4D3Q4</accession>
<keyword evidence="4" id="KW-0808">Transferase</keyword>
<comment type="similarity">
    <text evidence="1">Belongs to the protein kinase superfamily. CMGC Ser/Thr protein kinase family. MNB/DYRK subfamily.</text>
</comment>
<dbReference type="Gene3D" id="3.30.200.20">
    <property type="entry name" value="Phosphorylase Kinase, domain 1"/>
    <property type="match status" value="1"/>
</dbReference>
<dbReference type="GO" id="GO:0005737">
    <property type="term" value="C:cytoplasm"/>
    <property type="evidence" value="ECO:0007669"/>
    <property type="project" value="TreeGrafter"/>
</dbReference>
<dbReference type="InterPro" id="IPR000719">
    <property type="entry name" value="Prot_kinase_dom"/>
</dbReference>
<evidence type="ECO:0000256" key="5">
    <source>
        <dbReference type="ARBA" id="ARBA00022741"/>
    </source>
</evidence>
<feature type="region of interest" description="Disordered" evidence="11">
    <location>
        <begin position="407"/>
        <end position="455"/>
    </location>
</feature>
<organism evidence="13 14">
    <name type="scientific">Volvox reticuliferus</name>
    <dbReference type="NCBI Taxonomy" id="1737510"/>
    <lineage>
        <taxon>Eukaryota</taxon>
        <taxon>Viridiplantae</taxon>
        <taxon>Chlorophyta</taxon>
        <taxon>core chlorophytes</taxon>
        <taxon>Chlorophyceae</taxon>
        <taxon>CS clade</taxon>
        <taxon>Chlamydomonadales</taxon>
        <taxon>Volvocaceae</taxon>
        <taxon>Volvox</taxon>
    </lineage>
</organism>
<dbReference type="GO" id="GO:0005524">
    <property type="term" value="F:ATP binding"/>
    <property type="evidence" value="ECO:0007669"/>
    <property type="project" value="UniProtKB-KW"/>
</dbReference>
<evidence type="ECO:0000256" key="1">
    <source>
        <dbReference type="ARBA" id="ARBA00008867"/>
    </source>
</evidence>
<keyword evidence="7" id="KW-0067">ATP-binding</keyword>
<evidence type="ECO:0000313" key="13">
    <source>
        <dbReference type="EMBL" id="GIL95088.1"/>
    </source>
</evidence>
<dbReference type="InterPro" id="IPR050494">
    <property type="entry name" value="Ser_Thr_dual-spec_kinase"/>
</dbReference>
<keyword evidence="6" id="KW-0418">Kinase</keyword>
<evidence type="ECO:0000256" key="8">
    <source>
        <dbReference type="ARBA" id="ARBA00049003"/>
    </source>
</evidence>
<comment type="catalytic activity">
    <reaction evidence="10">
        <text>L-tyrosyl-[protein] + ATP = O-phospho-L-tyrosyl-[protein] + ADP + H(+)</text>
        <dbReference type="Rhea" id="RHEA:10596"/>
        <dbReference type="Rhea" id="RHEA-COMP:10136"/>
        <dbReference type="Rhea" id="RHEA-COMP:20101"/>
        <dbReference type="ChEBI" id="CHEBI:15378"/>
        <dbReference type="ChEBI" id="CHEBI:30616"/>
        <dbReference type="ChEBI" id="CHEBI:46858"/>
        <dbReference type="ChEBI" id="CHEBI:61978"/>
        <dbReference type="ChEBI" id="CHEBI:456216"/>
        <dbReference type="EC" id="2.7.12.1"/>
    </reaction>
</comment>
<feature type="region of interest" description="Disordered" evidence="11">
    <location>
        <begin position="1"/>
        <end position="79"/>
    </location>
</feature>
<feature type="region of interest" description="Disordered" evidence="11">
    <location>
        <begin position="112"/>
        <end position="131"/>
    </location>
</feature>
<dbReference type="InterPro" id="IPR008271">
    <property type="entry name" value="Ser/Thr_kinase_AS"/>
</dbReference>
<evidence type="ECO:0000313" key="14">
    <source>
        <dbReference type="Proteomes" id="UP000722791"/>
    </source>
</evidence>
<feature type="compositionally biased region" description="Low complexity" evidence="11">
    <location>
        <begin position="414"/>
        <end position="453"/>
    </location>
</feature>
<dbReference type="AlphaFoldDB" id="A0A8J4D3Q4"/>
<feature type="compositionally biased region" description="Low complexity" evidence="11">
    <location>
        <begin position="184"/>
        <end position="196"/>
    </location>
</feature>
<keyword evidence="5" id="KW-0547">Nucleotide-binding</keyword>
<gene>
    <name evidence="13" type="ORF">Vretimale_1177</name>
</gene>
<evidence type="ECO:0000256" key="7">
    <source>
        <dbReference type="ARBA" id="ARBA00022840"/>
    </source>
</evidence>
<feature type="domain" description="Protein kinase" evidence="12">
    <location>
        <begin position="537"/>
        <end position="833"/>
    </location>
</feature>
<dbReference type="EMBL" id="BNCQ01000002">
    <property type="protein sequence ID" value="GIL95088.1"/>
    <property type="molecule type" value="Genomic_DNA"/>
</dbReference>
<evidence type="ECO:0000256" key="3">
    <source>
        <dbReference type="ARBA" id="ARBA00022527"/>
    </source>
</evidence>
<dbReference type="PANTHER" id="PTHR24058">
    <property type="entry name" value="DUAL SPECIFICITY PROTEIN KINASE"/>
    <property type="match status" value="1"/>
</dbReference>
<dbReference type="SUPFAM" id="SSF56112">
    <property type="entry name" value="Protein kinase-like (PK-like)"/>
    <property type="match status" value="1"/>
</dbReference>
<feature type="compositionally biased region" description="Low complexity" evidence="11">
    <location>
        <begin position="309"/>
        <end position="330"/>
    </location>
</feature>
<feature type="compositionally biased region" description="Polar residues" evidence="11">
    <location>
        <begin position="29"/>
        <end position="40"/>
    </location>
</feature>
<feature type="compositionally biased region" description="Low complexity" evidence="11">
    <location>
        <begin position="269"/>
        <end position="283"/>
    </location>
</feature>
<dbReference type="GO" id="GO:0004674">
    <property type="term" value="F:protein serine/threonine kinase activity"/>
    <property type="evidence" value="ECO:0007669"/>
    <property type="project" value="UniProtKB-KW"/>
</dbReference>
<comment type="catalytic activity">
    <reaction evidence="9">
        <text>L-threonyl-[protein] + ATP = O-phospho-L-threonyl-[protein] + ADP + H(+)</text>
        <dbReference type="Rhea" id="RHEA:46608"/>
        <dbReference type="Rhea" id="RHEA-COMP:11060"/>
        <dbReference type="Rhea" id="RHEA-COMP:11605"/>
        <dbReference type="ChEBI" id="CHEBI:15378"/>
        <dbReference type="ChEBI" id="CHEBI:30013"/>
        <dbReference type="ChEBI" id="CHEBI:30616"/>
        <dbReference type="ChEBI" id="CHEBI:61977"/>
        <dbReference type="ChEBI" id="CHEBI:456216"/>
        <dbReference type="EC" id="2.7.12.1"/>
    </reaction>
</comment>
<dbReference type="InterPro" id="IPR011009">
    <property type="entry name" value="Kinase-like_dom_sf"/>
</dbReference>
<evidence type="ECO:0000256" key="11">
    <source>
        <dbReference type="SAM" id="MobiDB-lite"/>
    </source>
</evidence>
<dbReference type="GO" id="GO:0004712">
    <property type="term" value="F:protein serine/threonine/tyrosine kinase activity"/>
    <property type="evidence" value="ECO:0007669"/>
    <property type="project" value="UniProtKB-EC"/>
</dbReference>
<keyword evidence="3" id="KW-0723">Serine/threonine-protein kinase</keyword>
<evidence type="ECO:0000256" key="4">
    <source>
        <dbReference type="ARBA" id="ARBA00022679"/>
    </source>
</evidence>
<dbReference type="EC" id="2.7.12.1" evidence="2"/>
<dbReference type="PROSITE" id="PS00108">
    <property type="entry name" value="PROTEIN_KINASE_ST"/>
    <property type="match status" value="1"/>
</dbReference>
<feature type="compositionally biased region" description="Polar residues" evidence="11">
    <location>
        <begin position="236"/>
        <end position="268"/>
    </location>
</feature>
<dbReference type="Proteomes" id="UP000722791">
    <property type="component" value="Unassembled WGS sequence"/>
</dbReference>
<dbReference type="PANTHER" id="PTHR24058:SF22">
    <property type="entry name" value="DUAL SPECIFICITY TYROSINE-PHOSPHORYLATION-REGULATED KINASE 4"/>
    <property type="match status" value="1"/>
</dbReference>
<dbReference type="Pfam" id="PF00069">
    <property type="entry name" value="Pkinase"/>
    <property type="match status" value="1"/>
</dbReference>
<evidence type="ECO:0000256" key="9">
    <source>
        <dbReference type="ARBA" id="ARBA00049308"/>
    </source>
</evidence>
<comment type="caution">
    <text evidence="13">The sequence shown here is derived from an EMBL/GenBank/DDBJ whole genome shotgun (WGS) entry which is preliminary data.</text>
</comment>